<dbReference type="InterPro" id="IPR000064">
    <property type="entry name" value="NLP_P60_dom"/>
</dbReference>
<dbReference type="InterPro" id="IPR003646">
    <property type="entry name" value="SH3-like_bac-type"/>
</dbReference>
<protein>
    <recommendedName>
        <fullName evidence="10">Lysozyme</fullName>
        <ecNumber evidence="10">3.2.1.17</ecNumber>
    </recommendedName>
</protein>
<keyword evidence="13" id="KW-1185">Reference proteome</keyword>
<evidence type="ECO:0000256" key="8">
    <source>
        <dbReference type="ARBA" id="ARBA00023200"/>
    </source>
</evidence>
<dbReference type="PANTHER" id="PTHR38107">
    <property type="match status" value="1"/>
</dbReference>
<proteinExistence type="inferred from homology"/>
<keyword evidence="3 10" id="KW-0929">Antimicrobial</keyword>
<dbReference type="HAMAP" id="MF_04110">
    <property type="entry name" value="ENDOLYSIN_T4"/>
    <property type="match status" value="1"/>
</dbReference>
<dbReference type="SMART" id="SM00287">
    <property type="entry name" value="SH3b"/>
    <property type="match status" value="2"/>
</dbReference>
<evidence type="ECO:0000256" key="5">
    <source>
        <dbReference type="ARBA" id="ARBA00022670"/>
    </source>
</evidence>
<dbReference type="InterPro" id="IPR051018">
    <property type="entry name" value="Bacteriophage_GH24"/>
</dbReference>
<dbReference type="Pfam" id="PF05382">
    <property type="entry name" value="Amidase_5"/>
    <property type="match status" value="1"/>
</dbReference>
<reference evidence="12" key="1">
    <citation type="submission" date="2022-05" db="EMBL/GenBank/DDBJ databases">
        <authorList>
            <person name="Oliphant S.A."/>
            <person name="Watson-Haigh N.S."/>
            <person name="Sumby K.M."/>
            <person name="Gardner J.M."/>
            <person name="Jiranek V."/>
        </authorList>
    </citation>
    <scope>NUCLEOTIDE SEQUENCE</scope>
    <source>
        <strain evidence="12">KI11_C11</strain>
    </source>
</reference>
<dbReference type="PANTHER" id="PTHR38107:SF3">
    <property type="entry name" value="LYSOZYME RRRD-RELATED"/>
    <property type="match status" value="1"/>
</dbReference>
<evidence type="ECO:0000256" key="1">
    <source>
        <dbReference type="ARBA" id="ARBA00000632"/>
    </source>
</evidence>
<feature type="domain" description="NlpC/P60" evidence="11">
    <location>
        <begin position="163"/>
        <end position="306"/>
    </location>
</feature>
<dbReference type="Pfam" id="PF08460">
    <property type="entry name" value="SH3_5"/>
    <property type="match status" value="2"/>
</dbReference>
<name>A0ABY5BWZ9_9LACO</name>
<evidence type="ECO:0000313" key="12">
    <source>
        <dbReference type="EMBL" id="USS88183.1"/>
    </source>
</evidence>
<dbReference type="InterPro" id="IPR023347">
    <property type="entry name" value="Lysozyme_dom_sf"/>
</dbReference>
<keyword evidence="8" id="KW-1035">Host cytoplasm</keyword>
<keyword evidence="9 10" id="KW-0326">Glycosidase</keyword>
<comment type="catalytic activity">
    <reaction evidence="1 10">
        <text>Hydrolysis of (1-&gt;4)-beta-linkages between N-acetylmuramic acid and N-acetyl-D-glucosamine residues in a peptidoglycan and between N-acetyl-D-glucosamine residues in chitodextrins.</text>
        <dbReference type="EC" id="3.2.1.17"/>
    </reaction>
</comment>
<comment type="similarity">
    <text evidence="2">Belongs to the peptidase C40 family.</text>
</comment>
<evidence type="ECO:0000259" key="11">
    <source>
        <dbReference type="PROSITE" id="PS51935"/>
    </source>
</evidence>
<dbReference type="Gene3D" id="2.30.30.40">
    <property type="entry name" value="SH3 Domains"/>
    <property type="match status" value="2"/>
</dbReference>
<dbReference type="CDD" id="cd00737">
    <property type="entry name" value="lyz_endolysin_autolysin"/>
    <property type="match status" value="1"/>
</dbReference>
<dbReference type="Pfam" id="PF00959">
    <property type="entry name" value="Phage_lysozyme"/>
    <property type="match status" value="1"/>
</dbReference>
<evidence type="ECO:0000256" key="9">
    <source>
        <dbReference type="ARBA" id="ARBA00023295"/>
    </source>
</evidence>
<dbReference type="InterPro" id="IPR023346">
    <property type="entry name" value="Lysozyme-like_dom_sf"/>
</dbReference>
<evidence type="ECO:0000256" key="2">
    <source>
        <dbReference type="ARBA" id="ARBA00007074"/>
    </source>
</evidence>
<dbReference type="SUPFAM" id="SSF53955">
    <property type="entry name" value="Lysozyme-like"/>
    <property type="match status" value="1"/>
</dbReference>
<evidence type="ECO:0000256" key="6">
    <source>
        <dbReference type="ARBA" id="ARBA00022801"/>
    </source>
</evidence>
<dbReference type="PROSITE" id="PS51935">
    <property type="entry name" value="NLPC_P60"/>
    <property type="match status" value="1"/>
</dbReference>
<evidence type="ECO:0000256" key="3">
    <source>
        <dbReference type="ARBA" id="ARBA00022529"/>
    </source>
</evidence>
<dbReference type="EC" id="3.2.1.17" evidence="10"/>
<keyword evidence="4 10" id="KW-0081">Bacteriolytic enzyme</keyword>
<gene>
    <name evidence="12" type="ORF">M3M39_01495</name>
</gene>
<evidence type="ECO:0000256" key="10">
    <source>
        <dbReference type="RuleBase" id="RU003788"/>
    </source>
</evidence>
<dbReference type="EMBL" id="CP097118">
    <property type="protein sequence ID" value="USS88183.1"/>
    <property type="molecule type" value="Genomic_DNA"/>
</dbReference>
<keyword evidence="6 10" id="KW-0378">Hydrolase</keyword>
<evidence type="ECO:0000256" key="7">
    <source>
        <dbReference type="ARBA" id="ARBA00022807"/>
    </source>
</evidence>
<dbReference type="Gene3D" id="3.90.1720.10">
    <property type="entry name" value="endopeptidase domain like (from Nostoc punctiforme)"/>
    <property type="match status" value="1"/>
</dbReference>
<dbReference type="SUPFAM" id="SSF54001">
    <property type="entry name" value="Cysteine proteinases"/>
    <property type="match status" value="1"/>
</dbReference>
<sequence length="450" mass="49586">MKTGIKGINLIKEIEGLRLHAYYDLGGVLTIGYGHTNNTASAGTYPVYPGETITEDQAILILKADLVTYESAVNNAVTRKITQNQFDALVSFTYNLGAGTLYSSDLLKYVNEGNFNAAANEFQYYCHGNGKVIPGLVRRRSAEKALFLDNSSDNYSSQTIYKNKAIDKMINWMKERLGKVTYSMTYRNGPNSYDCSSAVYHALVAGGFLPVGSNGNTDSEFGALERNGWSIVSKSQDGRVHPLRGDIFIWGVRGASTGAFGHTGIFYDDNDNIIHCNYGYNGITINNYDNIWNYNDNPEATIYRYTGNNNIPQHSNDVTPASGTYTFKQTTNIRTSPSLSSTIVGQYTAGESVIYNGKLNVNGYTWLRYISYSGRTLYVASLNGNISSSNSGTYVFNQTTNIRTAPNTSSEIVGQFQAGDTVNYNNIIHSGGYSWLQYVSYSGKTLYAVK</sequence>
<keyword evidence="7" id="KW-0788">Thiol protease</keyword>
<dbReference type="Proteomes" id="UP001057025">
    <property type="component" value="Chromosome"/>
</dbReference>
<dbReference type="InterPro" id="IPR038765">
    <property type="entry name" value="Papain-like_cys_pep_sf"/>
</dbReference>
<comment type="similarity">
    <text evidence="10">Belongs to the glycosyl hydrolase 24 family.</text>
</comment>
<dbReference type="Gene3D" id="1.10.530.40">
    <property type="match status" value="1"/>
</dbReference>
<dbReference type="InterPro" id="IPR034690">
    <property type="entry name" value="Endolysin_T4_type"/>
</dbReference>
<dbReference type="InterPro" id="IPR002196">
    <property type="entry name" value="Glyco_hydro_24"/>
</dbReference>
<evidence type="ECO:0000256" key="4">
    <source>
        <dbReference type="ARBA" id="ARBA00022638"/>
    </source>
</evidence>
<dbReference type="InterPro" id="IPR033907">
    <property type="entry name" value="Endolysin_autolysin"/>
</dbReference>
<organism evidence="12 13">
    <name type="scientific">Fructilactobacillus hinvesii</name>
    <dbReference type="NCBI Taxonomy" id="2940300"/>
    <lineage>
        <taxon>Bacteria</taxon>
        <taxon>Bacillati</taxon>
        <taxon>Bacillota</taxon>
        <taxon>Bacilli</taxon>
        <taxon>Lactobacillales</taxon>
        <taxon>Lactobacillaceae</taxon>
        <taxon>Fructilactobacillus</taxon>
    </lineage>
</organism>
<keyword evidence="5" id="KW-0645">Protease</keyword>
<dbReference type="InterPro" id="IPR008044">
    <property type="entry name" value="Phage_lysin"/>
</dbReference>
<accession>A0ABY5BWZ9</accession>
<evidence type="ECO:0000313" key="13">
    <source>
        <dbReference type="Proteomes" id="UP001057025"/>
    </source>
</evidence>
<dbReference type="RefSeq" id="WP_252797469.1">
    <property type="nucleotide sequence ID" value="NZ_CP097118.1"/>
</dbReference>